<sequence>MAPLLRAGVMIIANTISSLVNTRGRALSGSLRRLHYGV</sequence>
<keyword evidence="2" id="KW-1185">Reference proteome</keyword>
<gene>
    <name evidence="1" type="ORF">ARTSIC4J27_1604</name>
</gene>
<dbReference type="STRING" id="861266.ARTSIC4J27_1604"/>
<comment type="caution">
    <text evidence="1">The sequence shown here is derived from an EMBL/GenBank/DDBJ whole genome shotgun (WGS) entry which is preliminary data.</text>
</comment>
<accession>A0A024H1P0</accession>
<proteinExistence type="predicted"/>
<reference evidence="2" key="1">
    <citation type="journal article" date="2014" name="Genome Announc.">
        <title>Genome Sequence of Arthrobacter siccitolerans 4J27, a Xeroprotectant-Producing Desiccation-Tolerant Microorganism.</title>
        <authorList>
            <person name="Manzanera M."/>
            <person name="Santa-Cruz-Calvo L."/>
            <person name="Vilchez J.I."/>
            <person name="Garcia-Fontana C."/>
            <person name="Silva-Castro G.A."/>
            <person name="Calvo C."/>
            <person name="Gonzalez-Lopez J."/>
        </authorList>
    </citation>
    <scope>NUCLEOTIDE SEQUENCE [LARGE SCALE GENOMIC DNA]</scope>
    <source>
        <strain evidence="2">4J27</strain>
    </source>
</reference>
<name>A0A024H1P0_9MICC</name>
<organism evidence="1 2">
    <name type="scientific">Pseudarthrobacter siccitolerans</name>
    <dbReference type="NCBI Taxonomy" id="861266"/>
    <lineage>
        <taxon>Bacteria</taxon>
        <taxon>Bacillati</taxon>
        <taxon>Actinomycetota</taxon>
        <taxon>Actinomycetes</taxon>
        <taxon>Micrococcales</taxon>
        <taxon>Micrococcaceae</taxon>
        <taxon>Pseudarthrobacter</taxon>
    </lineage>
</organism>
<dbReference type="EMBL" id="CAQI01000039">
    <property type="protein sequence ID" value="CCQ45656.1"/>
    <property type="molecule type" value="Genomic_DNA"/>
</dbReference>
<dbReference type="AlphaFoldDB" id="A0A024H1P0"/>
<evidence type="ECO:0000313" key="1">
    <source>
        <dbReference type="EMBL" id="CCQ45656.1"/>
    </source>
</evidence>
<dbReference type="Proteomes" id="UP000035722">
    <property type="component" value="Unassembled WGS sequence"/>
</dbReference>
<protein>
    <submittedName>
        <fullName evidence="1">Uncharacterized protein</fullName>
    </submittedName>
</protein>
<evidence type="ECO:0000313" key="2">
    <source>
        <dbReference type="Proteomes" id="UP000035722"/>
    </source>
</evidence>